<comment type="caution">
    <text evidence="3">The sequence shown here is derived from an EMBL/GenBank/DDBJ whole genome shotgun (WGS) entry which is preliminary data.</text>
</comment>
<protein>
    <recommendedName>
        <fullName evidence="1">UPF0225 protein ACFFH7_44010</fullName>
    </recommendedName>
</protein>
<feature type="domain" description="YchJ-like middle NTF2-like" evidence="2">
    <location>
        <begin position="29"/>
        <end position="117"/>
    </location>
</feature>
<dbReference type="HAMAP" id="MF_00612">
    <property type="entry name" value="UPF0225"/>
    <property type="match status" value="1"/>
</dbReference>
<dbReference type="InterPro" id="IPR048469">
    <property type="entry name" value="YchJ-like_M"/>
</dbReference>
<evidence type="ECO:0000256" key="1">
    <source>
        <dbReference type="HAMAP-Rule" id="MF_00612"/>
    </source>
</evidence>
<dbReference type="Pfam" id="PF17775">
    <property type="entry name" value="YchJ_M-like"/>
    <property type="match status" value="1"/>
</dbReference>
<organism evidence="3 4">
    <name type="scientific">Kutzneria chonburiensis</name>
    <dbReference type="NCBI Taxonomy" id="1483604"/>
    <lineage>
        <taxon>Bacteria</taxon>
        <taxon>Bacillati</taxon>
        <taxon>Actinomycetota</taxon>
        <taxon>Actinomycetes</taxon>
        <taxon>Pseudonocardiales</taxon>
        <taxon>Pseudonocardiaceae</taxon>
        <taxon>Kutzneria</taxon>
    </lineage>
</organism>
<dbReference type="EMBL" id="JBHLUD010000016">
    <property type="protein sequence ID" value="MFC0548536.1"/>
    <property type="molecule type" value="Genomic_DNA"/>
</dbReference>
<name>A0ABV6N990_9PSEU</name>
<dbReference type="SUPFAM" id="SSF54427">
    <property type="entry name" value="NTF2-like"/>
    <property type="match status" value="1"/>
</dbReference>
<evidence type="ECO:0000313" key="3">
    <source>
        <dbReference type="EMBL" id="MFC0548536.1"/>
    </source>
</evidence>
<proteinExistence type="inferred from homology"/>
<comment type="similarity">
    <text evidence="1">Belongs to the UPF0225 family.</text>
</comment>
<dbReference type="PANTHER" id="PTHR33747">
    <property type="entry name" value="UPF0225 PROTEIN SCO1677"/>
    <property type="match status" value="1"/>
</dbReference>
<dbReference type="Proteomes" id="UP001589810">
    <property type="component" value="Unassembled WGS sequence"/>
</dbReference>
<gene>
    <name evidence="3" type="ORF">ACFFH7_44010</name>
</gene>
<evidence type="ECO:0000259" key="2">
    <source>
        <dbReference type="Pfam" id="PF17775"/>
    </source>
</evidence>
<evidence type="ECO:0000313" key="4">
    <source>
        <dbReference type="Proteomes" id="UP001589810"/>
    </source>
</evidence>
<dbReference type="PANTHER" id="PTHR33747:SF1">
    <property type="entry name" value="ADENYLATE CYCLASE-ASSOCIATED CAP C-TERMINAL DOMAIN-CONTAINING PROTEIN"/>
    <property type="match status" value="1"/>
</dbReference>
<dbReference type="InterPro" id="IPR023006">
    <property type="entry name" value="YchJ-like"/>
</dbReference>
<dbReference type="InterPro" id="IPR032710">
    <property type="entry name" value="NTF2-like_dom_sf"/>
</dbReference>
<keyword evidence="4" id="KW-1185">Reference proteome</keyword>
<sequence>MPHMMCPCGLNALYDDCCGRFHRGGNAPTAELLMRSRYAAFVVGDSKYLLRTWHSTTKPRRLTLDDTEWTGLSIVDRDKGGLFDKEGVVEFDASYVGGVLHERSRFVREDGKWVYLNPV</sequence>
<dbReference type="Gene3D" id="3.10.450.50">
    <property type="match status" value="1"/>
</dbReference>
<reference evidence="3 4" key="1">
    <citation type="submission" date="2024-09" db="EMBL/GenBank/DDBJ databases">
        <authorList>
            <person name="Sun Q."/>
            <person name="Mori K."/>
        </authorList>
    </citation>
    <scope>NUCLEOTIDE SEQUENCE [LARGE SCALE GENOMIC DNA]</scope>
    <source>
        <strain evidence="3 4">TBRC 1432</strain>
    </source>
</reference>
<accession>A0ABV6N990</accession>
<dbReference type="RefSeq" id="WP_273943964.1">
    <property type="nucleotide sequence ID" value="NZ_CP097263.1"/>
</dbReference>